<dbReference type="OrthoDB" id="1954133at2"/>
<evidence type="ECO:0000313" key="2">
    <source>
        <dbReference type="Proteomes" id="UP000184171"/>
    </source>
</evidence>
<name>A0A1M6G3F5_MALRU</name>
<dbReference type="EMBL" id="FQZT01000004">
    <property type="protein sequence ID" value="SHJ04444.1"/>
    <property type="molecule type" value="Genomic_DNA"/>
</dbReference>
<dbReference type="STRING" id="1122189.SAMN02745165_01389"/>
<sequence length="84" mass="9524">MNFLQEQSANIVTDVLAYFAPRIDEEPALLLRQVESELDSLYIRYGNDWTGRGYVGDSQQEATIAALEAVRAECLSRLHKRSYG</sequence>
<proteinExistence type="predicted"/>
<protein>
    <submittedName>
        <fullName evidence="1">Uncharacterized protein</fullName>
    </submittedName>
</protein>
<evidence type="ECO:0000313" key="1">
    <source>
        <dbReference type="EMBL" id="SHJ04444.1"/>
    </source>
</evidence>
<dbReference type="RefSeq" id="WP_139249325.1">
    <property type="nucleotide sequence ID" value="NZ_FQZT01000004.1"/>
</dbReference>
<gene>
    <name evidence="1" type="ORF">SAMN02745165_01389</name>
</gene>
<organism evidence="1 2">
    <name type="scientific">Malonomonas rubra DSM 5091</name>
    <dbReference type="NCBI Taxonomy" id="1122189"/>
    <lineage>
        <taxon>Bacteria</taxon>
        <taxon>Pseudomonadati</taxon>
        <taxon>Thermodesulfobacteriota</taxon>
        <taxon>Desulfuromonadia</taxon>
        <taxon>Desulfuromonadales</taxon>
        <taxon>Geopsychrobacteraceae</taxon>
        <taxon>Malonomonas</taxon>
    </lineage>
</organism>
<dbReference type="AlphaFoldDB" id="A0A1M6G3F5"/>
<reference evidence="1 2" key="1">
    <citation type="submission" date="2016-11" db="EMBL/GenBank/DDBJ databases">
        <authorList>
            <person name="Jaros S."/>
            <person name="Januszkiewicz K."/>
            <person name="Wedrychowicz H."/>
        </authorList>
    </citation>
    <scope>NUCLEOTIDE SEQUENCE [LARGE SCALE GENOMIC DNA]</scope>
    <source>
        <strain evidence="1 2">DSM 5091</strain>
    </source>
</reference>
<dbReference type="Proteomes" id="UP000184171">
    <property type="component" value="Unassembled WGS sequence"/>
</dbReference>
<keyword evidence="2" id="KW-1185">Reference proteome</keyword>
<accession>A0A1M6G3F5</accession>